<dbReference type="InterPro" id="IPR000477">
    <property type="entry name" value="RT_dom"/>
</dbReference>
<dbReference type="InterPro" id="IPR041577">
    <property type="entry name" value="RT_RNaseH_2"/>
</dbReference>
<name>A0A3P9MEE5_ORYLA</name>
<dbReference type="GO" id="GO:0003676">
    <property type="term" value="F:nucleic acid binding"/>
    <property type="evidence" value="ECO:0007669"/>
    <property type="project" value="InterPro"/>
</dbReference>
<feature type="domain" description="Integrase catalytic" evidence="14">
    <location>
        <begin position="902"/>
        <end position="1060"/>
    </location>
</feature>
<dbReference type="FunFam" id="1.10.340.70:FF:000001">
    <property type="entry name" value="Retrovirus-related Pol polyprotein from transposon gypsy-like Protein"/>
    <property type="match status" value="1"/>
</dbReference>
<dbReference type="EC" id="3.1.26.4" evidence="2"/>
<dbReference type="GO" id="GO:0004523">
    <property type="term" value="F:RNA-DNA hybrid ribonuclease activity"/>
    <property type="evidence" value="ECO:0007669"/>
    <property type="project" value="UniProtKB-EC"/>
</dbReference>
<dbReference type="InterPro" id="IPR050951">
    <property type="entry name" value="Retrovirus_Pol_polyprotein"/>
</dbReference>
<dbReference type="GO" id="GO:0015074">
    <property type="term" value="P:DNA integration"/>
    <property type="evidence" value="ECO:0007669"/>
    <property type="project" value="InterPro"/>
</dbReference>
<dbReference type="GO" id="GO:0003964">
    <property type="term" value="F:RNA-directed DNA polymerase activity"/>
    <property type="evidence" value="ECO:0007669"/>
    <property type="project" value="UniProtKB-KW"/>
</dbReference>
<dbReference type="Ensembl" id="ENSORLT00020033429.1">
    <property type="protein sequence ID" value="ENSORLP00020031387.1"/>
    <property type="gene ID" value="ENSORLG00020016398.1"/>
</dbReference>
<evidence type="ECO:0000256" key="5">
    <source>
        <dbReference type="ARBA" id="ARBA00022695"/>
    </source>
</evidence>
<evidence type="ECO:0000313" key="15">
    <source>
        <dbReference type="Ensembl" id="ENSORLP00020031387.1"/>
    </source>
</evidence>
<proteinExistence type="inferred from homology"/>
<evidence type="ECO:0000313" key="16">
    <source>
        <dbReference type="Proteomes" id="UP000265180"/>
    </source>
</evidence>
<dbReference type="InterPro" id="IPR041588">
    <property type="entry name" value="Integrase_H2C2"/>
</dbReference>
<reference key="1">
    <citation type="journal article" date="2007" name="Nature">
        <title>The medaka draft genome and insights into vertebrate genome evolution.</title>
        <authorList>
            <person name="Kasahara M."/>
            <person name="Naruse K."/>
            <person name="Sasaki S."/>
            <person name="Nakatani Y."/>
            <person name="Qu W."/>
            <person name="Ahsan B."/>
            <person name="Yamada T."/>
            <person name="Nagayasu Y."/>
            <person name="Doi K."/>
            <person name="Kasai Y."/>
            <person name="Jindo T."/>
            <person name="Kobayashi D."/>
            <person name="Shimada A."/>
            <person name="Toyoda A."/>
            <person name="Kuroki Y."/>
            <person name="Fujiyama A."/>
            <person name="Sasaki T."/>
            <person name="Shimizu A."/>
            <person name="Asakawa S."/>
            <person name="Shimizu N."/>
            <person name="Hashimoto S."/>
            <person name="Yang J."/>
            <person name="Lee Y."/>
            <person name="Matsushima K."/>
            <person name="Sugano S."/>
            <person name="Sakaizumi M."/>
            <person name="Narita T."/>
            <person name="Ohishi K."/>
            <person name="Haga S."/>
            <person name="Ohta F."/>
            <person name="Nomoto H."/>
            <person name="Nogata K."/>
            <person name="Morishita T."/>
            <person name="Endo T."/>
            <person name="Shin-I T."/>
            <person name="Takeda H."/>
            <person name="Morishita S."/>
            <person name="Kohara Y."/>
        </authorList>
    </citation>
    <scope>NUCLEOTIDE SEQUENCE [LARGE SCALE GENOMIC DNA]</scope>
    <source>
        <strain>Hd-rR</strain>
    </source>
</reference>
<evidence type="ECO:0000256" key="9">
    <source>
        <dbReference type="ARBA" id="ARBA00022918"/>
    </source>
</evidence>
<dbReference type="Gene3D" id="1.10.340.70">
    <property type="match status" value="1"/>
</dbReference>
<keyword evidence="6" id="KW-0540">Nuclease</keyword>
<dbReference type="FunFam" id="3.10.10.10:FF:000002">
    <property type="entry name" value="Retrovirus-related Pol polyprotein from transposon 17.6-like protein"/>
    <property type="match status" value="1"/>
</dbReference>
<evidence type="ECO:0000256" key="12">
    <source>
        <dbReference type="SAM" id="MobiDB-lite"/>
    </source>
</evidence>
<dbReference type="PANTHER" id="PTHR37984">
    <property type="entry name" value="PROTEIN CBG26694"/>
    <property type="match status" value="1"/>
</dbReference>
<dbReference type="FunFam" id="3.10.20.370:FF:000001">
    <property type="entry name" value="Retrovirus-related Pol polyprotein from transposon 17.6-like protein"/>
    <property type="match status" value="1"/>
</dbReference>
<evidence type="ECO:0000259" key="14">
    <source>
        <dbReference type="PROSITE" id="PS50994"/>
    </source>
</evidence>
<dbReference type="PROSITE" id="PS50878">
    <property type="entry name" value="RT_POL"/>
    <property type="match status" value="1"/>
</dbReference>
<evidence type="ECO:0000256" key="4">
    <source>
        <dbReference type="ARBA" id="ARBA00022679"/>
    </source>
</evidence>
<keyword evidence="10" id="KW-0511">Multifunctional enzyme</keyword>
<accession>A0A3P9MEE5</accession>
<dbReference type="Pfam" id="PF00665">
    <property type="entry name" value="rve"/>
    <property type="match status" value="1"/>
</dbReference>
<reference evidence="15 16" key="2">
    <citation type="submission" date="2017-04" db="EMBL/GenBank/DDBJ databases">
        <title>CpG methylation of centromeres and impact of large insertions on vertebrate speciation.</title>
        <authorList>
            <person name="Ichikawa K."/>
            <person name="Yoshimura J."/>
            <person name="Morishita S."/>
        </authorList>
    </citation>
    <scope>NUCLEOTIDE SEQUENCE</scope>
    <source>
        <strain evidence="15 16">HNI</strain>
    </source>
</reference>
<feature type="domain" description="Reverse transcriptase" evidence="13">
    <location>
        <begin position="323"/>
        <end position="502"/>
    </location>
</feature>
<keyword evidence="5" id="KW-0548">Nucleotidyltransferase</keyword>
<evidence type="ECO:0000256" key="7">
    <source>
        <dbReference type="ARBA" id="ARBA00022759"/>
    </source>
</evidence>
<dbReference type="PROSITE" id="PS50994">
    <property type="entry name" value="INTEGRASE"/>
    <property type="match status" value="1"/>
</dbReference>
<dbReference type="Gene3D" id="3.10.10.10">
    <property type="entry name" value="HIV Type 1 Reverse Transcriptase, subunit A, domain 1"/>
    <property type="match status" value="1"/>
</dbReference>
<dbReference type="Gene3D" id="3.30.420.10">
    <property type="entry name" value="Ribonuclease H-like superfamily/Ribonuclease H"/>
    <property type="match status" value="1"/>
</dbReference>
<keyword evidence="9" id="KW-0695">RNA-directed DNA polymerase</keyword>
<comment type="similarity">
    <text evidence="1">Belongs to the beta type-B retroviral polymerase family. HERV class-II K(HML-2) pol subfamily.</text>
</comment>
<dbReference type="CDD" id="cd09274">
    <property type="entry name" value="RNase_HI_RT_Ty3"/>
    <property type="match status" value="1"/>
</dbReference>
<evidence type="ECO:0000256" key="10">
    <source>
        <dbReference type="ARBA" id="ARBA00023268"/>
    </source>
</evidence>
<dbReference type="Pfam" id="PF00078">
    <property type="entry name" value="RVT_1"/>
    <property type="match status" value="1"/>
</dbReference>
<dbReference type="InterPro" id="IPR043502">
    <property type="entry name" value="DNA/RNA_pol_sf"/>
</dbReference>
<dbReference type="Pfam" id="PF17921">
    <property type="entry name" value="Integrase_H2C2"/>
    <property type="match status" value="1"/>
</dbReference>
<reference evidence="15" key="3">
    <citation type="submission" date="2025-08" db="UniProtKB">
        <authorList>
            <consortium name="Ensembl"/>
        </authorList>
    </citation>
    <scope>IDENTIFICATION</scope>
    <source>
        <strain evidence="15">HNI</strain>
    </source>
</reference>
<evidence type="ECO:0000256" key="3">
    <source>
        <dbReference type="ARBA" id="ARBA00022670"/>
    </source>
</evidence>
<dbReference type="AlphaFoldDB" id="A0A3P9MEE5"/>
<dbReference type="PANTHER" id="PTHR37984:SF5">
    <property type="entry name" value="PROTEIN NYNRIN-LIKE"/>
    <property type="match status" value="1"/>
</dbReference>
<dbReference type="InterPro" id="IPR012337">
    <property type="entry name" value="RNaseH-like_sf"/>
</dbReference>
<evidence type="ECO:0000256" key="1">
    <source>
        <dbReference type="ARBA" id="ARBA00010879"/>
    </source>
</evidence>
<dbReference type="CDD" id="cd01647">
    <property type="entry name" value="RT_LTR"/>
    <property type="match status" value="1"/>
</dbReference>
<dbReference type="GO" id="GO:0008233">
    <property type="term" value="F:peptidase activity"/>
    <property type="evidence" value="ECO:0007669"/>
    <property type="project" value="UniProtKB-KW"/>
</dbReference>
<dbReference type="Proteomes" id="UP000265180">
    <property type="component" value="Chromosome 22"/>
</dbReference>
<dbReference type="FunFam" id="3.30.70.270:FF:000020">
    <property type="entry name" value="Transposon Tf2-6 polyprotein-like Protein"/>
    <property type="match status" value="1"/>
</dbReference>
<dbReference type="SUPFAM" id="SSF56672">
    <property type="entry name" value="DNA/RNA polymerases"/>
    <property type="match status" value="1"/>
</dbReference>
<dbReference type="FunFam" id="3.10.10.10:FF:000007">
    <property type="entry name" value="Retrovirus-related Pol polyprotein from transposon 17.6-like Protein"/>
    <property type="match status" value="1"/>
</dbReference>
<dbReference type="FunFam" id="3.30.420.10:FF:000032">
    <property type="entry name" value="Retrovirus-related Pol polyprotein from transposon 297-like Protein"/>
    <property type="match status" value="1"/>
</dbReference>
<keyword evidence="7" id="KW-0255">Endonuclease</keyword>
<evidence type="ECO:0000256" key="11">
    <source>
        <dbReference type="ARBA" id="ARBA00039658"/>
    </source>
</evidence>
<dbReference type="GO" id="GO:0006508">
    <property type="term" value="P:proteolysis"/>
    <property type="evidence" value="ECO:0007669"/>
    <property type="project" value="UniProtKB-KW"/>
</dbReference>
<keyword evidence="3" id="KW-0645">Protease</keyword>
<organism evidence="15 16">
    <name type="scientific">Oryzias latipes</name>
    <name type="common">Japanese rice fish</name>
    <name type="synonym">Japanese killifish</name>
    <dbReference type="NCBI Taxonomy" id="8090"/>
    <lineage>
        <taxon>Eukaryota</taxon>
        <taxon>Metazoa</taxon>
        <taxon>Chordata</taxon>
        <taxon>Craniata</taxon>
        <taxon>Vertebrata</taxon>
        <taxon>Euteleostomi</taxon>
        <taxon>Actinopterygii</taxon>
        <taxon>Neopterygii</taxon>
        <taxon>Teleostei</taxon>
        <taxon>Neoteleostei</taxon>
        <taxon>Acanthomorphata</taxon>
        <taxon>Ovalentaria</taxon>
        <taxon>Atherinomorphae</taxon>
        <taxon>Beloniformes</taxon>
        <taxon>Adrianichthyidae</taxon>
        <taxon>Oryziinae</taxon>
        <taxon>Oryzias</taxon>
    </lineage>
</organism>
<dbReference type="Gene3D" id="3.30.70.270">
    <property type="match status" value="2"/>
</dbReference>
<reference evidence="15" key="4">
    <citation type="submission" date="2025-09" db="UniProtKB">
        <authorList>
            <consortium name="Ensembl"/>
        </authorList>
    </citation>
    <scope>IDENTIFICATION</scope>
    <source>
        <strain evidence="15">HNI</strain>
    </source>
</reference>
<evidence type="ECO:0000256" key="6">
    <source>
        <dbReference type="ARBA" id="ARBA00022722"/>
    </source>
</evidence>
<evidence type="ECO:0000256" key="2">
    <source>
        <dbReference type="ARBA" id="ARBA00012180"/>
    </source>
</evidence>
<evidence type="ECO:0000259" key="13">
    <source>
        <dbReference type="PROSITE" id="PS50878"/>
    </source>
</evidence>
<sequence length="1247" mass="139851">MQQSLFEQHFTLAKLGKVPVVFQLRAANGLEIPYTSYAVLDFAIEGIEIPARGVVIVEDKNCSHPLIIGMNVVTACWDTLFNWPARHTACPPKLQKQKVWRDAFVTCRRVRATTAGDGCLGFVRLASRHPIKIPPRTELLVQGRAQMGPGGTDYCALVEAGPELPNIGVARTLAVVKSGRVPVRLLNPHSHSVSIGHYQKLAKLYHIEEVDVHGPRDLSLAAKCDSVVEVCLVDTVAVQSQKPSQEVSALVNQPHLTEDQRTDLQALLQKWTGVFAQHDEDFGHTDLVQHTIHTGDAPPIKERYRPLPPAMYKEMKTLLADMLEKGVIRDSCSPWAAPIVLVRKKDGSLRFCVDYRKLNAVTHKDAFPLPRIEETLTNLTHAEWFSTLDLASGYWQVAMDAKDREKTAFTTPLGLFEFNRMPFGLCNAPATFQRLMQQCLSRQLSESLLVYLDDIIIYSPDFSSHLQDLEGVFERLRHHGLKLRLDKCKLLQQEVKFLGHIVDKQGVKPDPEKLSAVQDWPPPTTIKQVRSFLGLAGYYRRFVSNFARIARPLNQLLTGIPANNKSGTGRVQWTTDCQKAFETLKTALTEAPVLAYADYSLPFLVYTDASYQGLGAVLAQVQDGRERVIAYASRSLHPSERNDANYSSFKLELLALKWAVTEKFKDYLTGVKFTVFTDNNPVAHLQTAHLGATEQRWVAQLASFDYDIKYRPGKSNANADALSRNPSSTLTTQLQTEEMEMAPVTLAIELAPEGSGEEVGGTEWQEIQAADADIQTVKGLLETQTVPSKSERLALPLRARQLLQQHKRLKVRDNILCRQVINPFTHESSFQIVCPSAKSHEVWKKMHEATAHAGVDRTLAGLRQRFFWPNMEREVRQFHQGCVSCNLQKEQVKPRAPLNPIAVSYPLEIVGIDFLSLGRPTDIYPNILVATDLFTRFAWAIPTRDQTAQTTVKALWTNVIQPFGCPARFHSDQGPNFESTLMKELCETYGIAKSRTTPYHPAGNGGVERFNQTLLGMLRSLEASKQNRWHEYLPELLQAYNNTRHSVTGYTPAFLMFGRHLRLPVDVVLNVGPQQRSHDLGGWVVDHQKRLSFAYSLVRKRVDKATLQSKQSYDRKVNALPLVPGERVWLRDRNRQGKGKLCSRWSSDPYVILETVGDTGVVYRVQPEKGGRALTIHRNSLKVCTAPLVEPPHAVQEDRTQTQTCTPPLIYGFPPASAGTSNPGEGYGGPRRSTRTTLGRPPQRYGD</sequence>
<dbReference type="InterPro" id="IPR036397">
    <property type="entry name" value="RNaseH_sf"/>
</dbReference>
<dbReference type="Pfam" id="PF17919">
    <property type="entry name" value="RT_RNaseH_2"/>
    <property type="match status" value="1"/>
</dbReference>
<keyword evidence="8" id="KW-0378">Hydrolase</keyword>
<dbReference type="SUPFAM" id="SSF53098">
    <property type="entry name" value="Ribonuclease H-like"/>
    <property type="match status" value="1"/>
</dbReference>
<feature type="region of interest" description="Disordered" evidence="12">
    <location>
        <begin position="1193"/>
        <end position="1247"/>
    </location>
</feature>
<dbReference type="InterPro" id="IPR001584">
    <property type="entry name" value="Integrase_cat-core"/>
</dbReference>
<keyword evidence="4" id="KW-0808">Transferase</keyword>
<evidence type="ECO:0000256" key="8">
    <source>
        <dbReference type="ARBA" id="ARBA00022801"/>
    </source>
</evidence>
<protein>
    <recommendedName>
        <fullName evidence="11">Gypsy retrotransposon integrase-like protein 1</fullName>
        <ecNumber evidence="2">3.1.26.4</ecNumber>
    </recommendedName>
</protein>
<dbReference type="InterPro" id="IPR043128">
    <property type="entry name" value="Rev_trsase/Diguanyl_cyclase"/>
</dbReference>